<feature type="region of interest" description="Disordered" evidence="1">
    <location>
        <begin position="107"/>
        <end position="141"/>
    </location>
</feature>
<dbReference type="Proteomes" id="UP000432015">
    <property type="component" value="Unassembled WGS sequence"/>
</dbReference>
<dbReference type="RefSeq" id="WP_156218335.1">
    <property type="nucleotide sequence ID" value="NZ_WOFH01000007.1"/>
</dbReference>
<accession>A0A7K1L417</accession>
<reference evidence="2 3" key="1">
    <citation type="submission" date="2019-11" db="EMBL/GenBank/DDBJ databases">
        <authorList>
            <person name="Cao P."/>
        </authorList>
    </citation>
    <scope>NUCLEOTIDE SEQUENCE [LARGE SCALE GENOMIC DNA]</scope>
    <source>
        <strain evidence="2 3">NEAU-AAG5</strain>
    </source>
</reference>
<dbReference type="EMBL" id="WOFH01000007">
    <property type="protein sequence ID" value="MUN39174.1"/>
    <property type="molecule type" value="Genomic_DNA"/>
</dbReference>
<evidence type="ECO:0000313" key="2">
    <source>
        <dbReference type="EMBL" id="MUN39174.1"/>
    </source>
</evidence>
<name>A0A7K1L417_9ACTN</name>
<dbReference type="AlphaFoldDB" id="A0A7K1L417"/>
<comment type="caution">
    <text evidence="2">The sequence shown here is derived from an EMBL/GenBank/DDBJ whole genome shotgun (WGS) entry which is preliminary data.</text>
</comment>
<feature type="compositionally biased region" description="Low complexity" evidence="1">
    <location>
        <begin position="108"/>
        <end position="129"/>
    </location>
</feature>
<gene>
    <name evidence="2" type="ORF">GNZ18_21595</name>
</gene>
<keyword evidence="3" id="KW-1185">Reference proteome</keyword>
<organism evidence="2 3">
    <name type="scientific">Actinomadura litoris</name>
    <dbReference type="NCBI Taxonomy" id="2678616"/>
    <lineage>
        <taxon>Bacteria</taxon>
        <taxon>Bacillati</taxon>
        <taxon>Actinomycetota</taxon>
        <taxon>Actinomycetes</taxon>
        <taxon>Streptosporangiales</taxon>
        <taxon>Thermomonosporaceae</taxon>
        <taxon>Actinomadura</taxon>
    </lineage>
</organism>
<evidence type="ECO:0000256" key="1">
    <source>
        <dbReference type="SAM" id="MobiDB-lite"/>
    </source>
</evidence>
<evidence type="ECO:0000313" key="3">
    <source>
        <dbReference type="Proteomes" id="UP000432015"/>
    </source>
</evidence>
<protein>
    <submittedName>
        <fullName evidence="2">Uncharacterized protein</fullName>
    </submittedName>
</protein>
<sequence length="270" mass="28841">MSDTGSRPAGPDDFIAELNAFYESCNRPPYRKLAEISEHLGELYGRRGLPVLSATAVFEVLAGRRKRAPTSAWVASFILCCQRRAWETGVRSSDPGIGTLPHWQSRLRAAQGAPPERAAPAAEGSAPAPRTAPEARSPVPLRLTAPQRVTIADYKEHGRELLDRAQEGDADAVYRIAVLLGTDPTRGAEAVALLIDAAAGGHPQALDLLDASPNGLDPRQAAEHAHRLGESAPTRDAALAYYQAAVGGGRFETAFKITEILQEAGDGPRR</sequence>
<proteinExistence type="predicted"/>